<keyword evidence="1" id="KW-0175">Coiled coil</keyword>
<proteinExistence type="predicted"/>
<feature type="region of interest" description="Disordered" evidence="2">
    <location>
        <begin position="273"/>
        <end position="295"/>
    </location>
</feature>
<gene>
    <name evidence="3" type="ORF">PYCCODRAFT_1466745</name>
</gene>
<dbReference type="EMBL" id="KZ084099">
    <property type="protein sequence ID" value="OSD03846.1"/>
    <property type="molecule type" value="Genomic_DNA"/>
</dbReference>
<feature type="region of interest" description="Disordered" evidence="2">
    <location>
        <begin position="361"/>
        <end position="388"/>
    </location>
</feature>
<evidence type="ECO:0000256" key="1">
    <source>
        <dbReference type="SAM" id="Coils"/>
    </source>
</evidence>
<organism evidence="3 4">
    <name type="scientific">Trametes coccinea (strain BRFM310)</name>
    <name type="common">Pycnoporus coccineus</name>
    <dbReference type="NCBI Taxonomy" id="1353009"/>
    <lineage>
        <taxon>Eukaryota</taxon>
        <taxon>Fungi</taxon>
        <taxon>Dikarya</taxon>
        <taxon>Basidiomycota</taxon>
        <taxon>Agaricomycotina</taxon>
        <taxon>Agaricomycetes</taxon>
        <taxon>Polyporales</taxon>
        <taxon>Polyporaceae</taxon>
        <taxon>Trametes</taxon>
    </lineage>
</organism>
<evidence type="ECO:0000256" key="2">
    <source>
        <dbReference type="SAM" id="MobiDB-lite"/>
    </source>
</evidence>
<keyword evidence="4" id="KW-1185">Reference proteome</keyword>
<reference evidence="3 4" key="1">
    <citation type="journal article" date="2015" name="Biotechnol. Biofuels">
        <title>Enhanced degradation of softwood versus hardwood by the white-rot fungus Pycnoporus coccineus.</title>
        <authorList>
            <person name="Couturier M."/>
            <person name="Navarro D."/>
            <person name="Chevret D."/>
            <person name="Henrissat B."/>
            <person name="Piumi F."/>
            <person name="Ruiz-Duenas F.J."/>
            <person name="Martinez A.T."/>
            <person name="Grigoriev I.V."/>
            <person name="Riley R."/>
            <person name="Lipzen A."/>
            <person name="Berrin J.G."/>
            <person name="Master E.R."/>
            <person name="Rosso M.N."/>
        </authorList>
    </citation>
    <scope>NUCLEOTIDE SEQUENCE [LARGE SCALE GENOMIC DNA]</scope>
    <source>
        <strain evidence="3 4">BRFM310</strain>
    </source>
</reference>
<accession>A0A1Y2IRU3</accession>
<dbReference type="AlphaFoldDB" id="A0A1Y2IRU3"/>
<evidence type="ECO:0000313" key="4">
    <source>
        <dbReference type="Proteomes" id="UP000193067"/>
    </source>
</evidence>
<name>A0A1Y2IRU3_TRAC3</name>
<feature type="coiled-coil region" evidence="1">
    <location>
        <begin position="34"/>
        <end position="71"/>
    </location>
</feature>
<dbReference type="OrthoDB" id="2745278at2759"/>
<sequence length="420" mass="44311">MFPFAATQIMTQQNRPGASIDVRPRLTTDIFGTASLLQRQVHALEERCRASEEQEDRLKKTRSELQAILSKFATVEKAEVHATADLIRTLERLRSGNGASPSFTITPPRASAAISSQGECMSPAGSTPSILPRVARVTLRPRFSSPRGPSCPSLLFAGENAEADPHSEGHQEGAGAGSHPTDALQESEYVAADDMVAEFLKSVTSDGTRAVGQRGCPEHGAVARSPRVDGADLAQVYPQLNGRAASQDPRTRLDPRLRPVSLSAQVVSPARLGGDAASMMPSAQSLTDVESGESDLPDTNSLLAVALAGGSNDSSGAALPGLVDRIGSLDIAPEQPGPGGDIGKRARAVQVFKRNTVVRKLAGNWPRSTGGSQGSRKGGSPARKRPFRVRAKSTIVGPQTFLVKFVRRAPAARPGTPVKE</sequence>
<protein>
    <submittedName>
        <fullName evidence="3">Uncharacterized protein</fullName>
    </submittedName>
</protein>
<feature type="region of interest" description="Disordered" evidence="2">
    <location>
        <begin position="153"/>
        <end position="181"/>
    </location>
</feature>
<dbReference type="Proteomes" id="UP000193067">
    <property type="component" value="Unassembled WGS sequence"/>
</dbReference>
<evidence type="ECO:0000313" key="3">
    <source>
        <dbReference type="EMBL" id="OSD03846.1"/>
    </source>
</evidence>